<evidence type="ECO:0000256" key="1">
    <source>
        <dbReference type="SAM" id="Phobius"/>
    </source>
</evidence>
<keyword evidence="1" id="KW-0472">Membrane</keyword>
<keyword evidence="1" id="KW-1133">Transmembrane helix</keyword>
<reference evidence="2 3" key="1">
    <citation type="submission" date="2016-07" db="EMBL/GenBank/DDBJ databases">
        <title>Multiple horizontal gene transfer events from other fungi enriched the ability of initially mycotrophic Trichoderma (Ascomycota) to feed on dead plant biomass.</title>
        <authorList>
            <consortium name="DOE Joint Genome Institute"/>
            <person name="Aerts A."/>
            <person name="Atanasova L."/>
            <person name="Chenthamara K."/>
            <person name="Zhang J."/>
            <person name="Grujic M."/>
            <person name="Henrissat B."/>
            <person name="Kuo A."/>
            <person name="Salamov A."/>
            <person name="Lipzen A."/>
            <person name="Labutti K."/>
            <person name="Barry K."/>
            <person name="Miao Y."/>
            <person name="Rahimi M.J."/>
            <person name="Shen Q."/>
            <person name="Grigoriev I.V."/>
            <person name="Kubicek C.P."/>
            <person name="Druzhinina I.S."/>
        </authorList>
    </citation>
    <scope>NUCLEOTIDE SEQUENCE [LARGE SCALE GENOMIC DNA]</scope>
    <source>
        <strain evidence="2 3">CBS 433.97</strain>
    </source>
</reference>
<dbReference type="Proteomes" id="UP000240493">
    <property type="component" value="Unassembled WGS sequence"/>
</dbReference>
<gene>
    <name evidence="2" type="ORF">M441DRAFT_61920</name>
</gene>
<proteinExistence type="predicted"/>
<keyword evidence="3" id="KW-1185">Reference proteome</keyword>
<organism evidence="2 3">
    <name type="scientific">Trichoderma asperellum (strain ATCC 204424 / CBS 433.97 / NBRC 101777)</name>
    <dbReference type="NCBI Taxonomy" id="1042311"/>
    <lineage>
        <taxon>Eukaryota</taxon>
        <taxon>Fungi</taxon>
        <taxon>Dikarya</taxon>
        <taxon>Ascomycota</taxon>
        <taxon>Pezizomycotina</taxon>
        <taxon>Sordariomycetes</taxon>
        <taxon>Hypocreomycetidae</taxon>
        <taxon>Hypocreales</taxon>
        <taxon>Hypocreaceae</taxon>
        <taxon>Trichoderma</taxon>
    </lineage>
</organism>
<evidence type="ECO:0000313" key="2">
    <source>
        <dbReference type="EMBL" id="PTB36444.1"/>
    </source>
</evidence>
<dbReference type="AlphaFoldDB" id="A0A2T3YV80"/>
<sequence>MTSPTFAHAIGVSFHWLLLLGPAIYATSFLEILPSPLISFIGYAAKKRDSRGASFLMMQQQIEAPKTWA</sequence>
<dbReference type="EMBL" id="KZ679270">
    <property type="protein sequence ID" value="PTB36444.1"/>
    <property type="molecule type" value="Genomic_DNA"/>
</dbReference>
<name>A0A2T3YV80_TRIA4</name>
<feature type="transmembrane region" description="Helical" evidence="1">
    <location>
        <begin position="23"/>
        <end position="45"/>
    </location>
</feature>
<evidence type="ECO:0000313" key="3">
    <source>
        <dbReference type="Proteomes" id="UP000240493"/>
    </source>
</evidence>
<protein>
    <submittedName>
        <fullName evidence="2">Uncharacterized protein</fullName>
    </submittedName>
</protein>
<accession>A0A2T3YV80</accession>
<keyword evidence="1" id="KW-0812">Transmembrane</keyword>